<dbReference type="PANTHER" id="PTHR16943:SF8">
    <property type="entry name" value="2-METHYLCITRATE DEHYDRATASE"/>
    <property type="match status" value="1"/>
</dbReference>
<comment type="caution">
    <text evidence="4">The sequence shown here is derived from an EMBL/GenBank/DDBJ whole genome shotgun (WGS) entry which is preliminary data.</text>
</comment>
<evidence type="ECO:0000259" key="2">
    <source>
        <dbReference type="Pfam" id="PF03972"/>
    </source>
</evidence>
<feature type="domain" description="MmgE/PrpD N-terminal" evidence="2">
    <location>
        <begin position="18"/>
        <end position="235"/>
    </location>
</feature>
<dbReference type="InterPro" id="IPR005656">
    <property type="entry name" value="MmgE_PrpD"/>
</dbReference>
<dbReference type="Pfam" id="PF03972">
    <property type="entry name" value="MmgE_PrpD_N"/>
    <property type="match status" value="1"/>
</dbReference>
<dbReference type="SUPFAM" id="SSF103378">
    <property type="entry name" value="2-methylcitrate dehydratase PrpD"/>
    <property type="match status" value="1"/>
</dbReference>
<keyword evidence="5" id="KW-1185">Reference proteome</keyword>
<evidence type="ECO:0000259" key="3">
    <source>
        <dbReference type="Pfam" id="PF19305"/>
    </source>
</evidence>
<dbReference type="InterPro" id="IPR045337">
    <property type="entry name" value="MmgE_PrpD_C"/>
</dbReference>
<reference evidence="4 5" key="1">
    <citation type="journal article" date="2021" name="MBio">
        <title>Poor Competitiveness of Bradyrhizobium in Pigeon Pea Root Colonization in Indian Soils.</title>
        <authorList>
            <person name="Chalasani D."/>
            <person name="Basu A."/>
            <person name="Pullabhotla S.V.S.R.N."/>
            <person name="Jorrin B."/>
            <person name="Neal A.L."/>
            <person name="Poole P.S."/>
            <person name="Podile A.R."/>
            <person name="Tkacz A."/>
        </authorList>
    </citation>
    <scope>NUCLEOTIDE SEQUENCE [LARGE SCALE GENOMIC DNA]</scope>
    <source>
        <strain evidence="4 5">HU56</strain>
    </source>
</reference>
<organism evidence="4 5">
    <name type="scientific">Rhizobium mesosinicum</name>
    <dbReference type="NCBI Taxonomy" id="335017"/>
    <lineage>
        <taxon>Bacteria</taxon>
        <taxon>Pseudomonadati</taxon>
        <taxon>Pseudomonadota</taxon>
        <taxon>Alphaproteobacteria</taxon>
        <taxon>Hyphomicrobiales</taxon>
        <taxon>Rhizobiaceae</taxon>
        <taxon>Rhizobium/Agrobacterium group</taxon>
        <taxon>Rhizobium</taxon>
    </lineage>
</organism>
<accession>A0ABS7GX95</accession>
<dbReference type="InterPro" id="IPR036148">
    <property type="entry name" value="MmgE/PrpD_sf"/>
</dbReference>
<proteinExistence type="inferred from homology"/>
<name>A0ABS7GX95_9HYPH</name>
<sequence length="448" mass="47470">MHCLSRVLADHVCQGPTAYPAELNDVARRCILDLVGAAVAGADMPGPVAARSIATSVFGTGTDTIWLTGNSSPTGALFCNSTAATALDIDDGHRAARGHPGAAVIPAALMLTARAGATGAELLSAVICGYDVGVRISAGQIAERIRTRQSGRWASFAAAATAGRLLRLEPDRLAHALAIAGVLAPNQLANGSSGYSKMTGNDVKEGIAWSSILGLTAAHLGGAGFTGPADILDHSDYYDGARIVADLGRRWEIGDTYFKPYGCCRYIHAALDAYGEIAAADTIDADDIVEIEVQTFSWVQKLANSLEPQSLIDVQYSLPYCVAIFARDGSKALSPIDASAIGRKDLQRLARKVRMTVDPQIDRSFPAQTLARVIVSTRTLQLVSSVHTPLGERAKPMDWSAIVQKFETVTRHRLQEKHQQELIDAVAALPDGDPAAITRFLGRSTKSS</sequence>
<dbReference type="InterPro" id="IPR042188">
    <property type="entry name" value="MmgE/PrpD_sf_2"/>
</dbReference>
<protein>
    <submittedName>
        <fullName evidence="4">MmgE/PrpD family protein</fullName>
    </submittedName>
</protein>
<dbReference type="InterPro" id="IPR045336">
    <property type="entry name" value="MmgE_PrpD_N"/>
</dbReference>
<evidence type="ECO:0000313" key="4">
    <source>
        <dbReference type="EMBL" id="MBW9054593.1"/>
    </source>
</evidence>
<dbReference type="Proteomes" id="UP000717752">
    <property type="component" value="Unassembled WGS sequence"/>
</dbReference>
<dbReference type="EMBL" id="JAEUAK010000007">
    <property type="protein sequence ID" value="MBW9054593.1"/>
    <property type="molecule type" value="Genomic_DNA"/>
</dbReference>
<feature type="domain" description="MmgE/PrpD C-terminal" evidence="3">
    <location>
        <begin position="261"/>
        <end position="429"/>
    </location>
</feature>
<evidence type="ECO:0000256" key="1">
    <source>
        <dbReference type="ARBA" id="ARBA00006174"/>
    </source>
</evidence>
<dbReference type="RefSeq" id="WP_220335949.1">
    <property type="nucleotide sequence ID" value="NZ_JAEUAK010000007.1"/>
</dbReference>
<dbReference type="Gene3D" id="1.10.4100.10">
    <property type="entry name" value="2-methylcitrate dehydratase PrpD"/>
    <property type="match status" value="1"/>
</dbReference>
<dbReference type="PANTHER" id="PTHR16943">
    <property type="entry name" value="2-METHYLCITRATE DEHYDRATASE-RELATED"/>
    <property type="match status" value="1"/>
</dbReference>
<dbReference type="Gene3D" id="3.30.1330.120">
    <property type="entry name" value="2-methylcitrate dehydratase PrpD"/>
    <property type="match status" value="1"/>
</dbReference>
<evidence type="ECO:0000313" key="5">
    <source>
        <dbReference type="Proteomes" id="UP000717752"/>
    </source>
</evidence>
<comment type="similarity">
    <text evidence="1">Belongs to the PrpD family.</text>
</comment>
<dbReference type="InterPro" id="IPR042183">
    <property type="entry name" value="MmgE/PrpD_sf_1"/>
</dbReference>
<dbReference type="Pfam" id="PF19305">
    <property type="entry name" value="MmgE_PrpD_C"/>
    <property type="match status" value="1"/>
</dbReference>
<gene>
    <name evidence="4" type="ORF">JNB85_19505</name>
</gene>